<sequence>MQTTSAVVGVNVSKATLAVCHQQGSSPQHLDVANTPVGFREVVRRCGPHSL</sequence>
<reference evidence="1 2" key="1">
    <citation type="submission" date="2022-12" db="EMBL/GenBank/DDBJ databases">
        <title>Hymenobacter canadensis sp. nov. isolated from lake water of the Cambridge Bay, Canada.</title>
        <authorList>
            <person name="Kim W.H."/>
            <person name="Lee Y.M."/>
        </authorList>
    </citation>
    <scope>NUCLEOTIDE SEQUENCE [LARGE SCALE GENOMIC DNA]</scope>
    <source>
        <strain evidence="1 2">PAMC 29467</strain>
        <plasmid evidence="1 2">unnamed1</plasmid>
    </source>
</reference>
<dbReference type="Proteomes" id="UP001211005">
    <property type="component" value="Plasmid unnamed1"/>
</dbReference>
<gene>
    <name evidence="1" type="ORF">O3303_19535</name>
</gene>
<dbReference type="EMBL" id="CP114768">
    <property type="protein sequence ID" value="WBA44085.1"/>
    <property type="molecule type" value="Genomic_DNA"/>
</dbReference>
<keyword evidence="2" id="KW-1185">Reference proteome</keyword>
<evidence type="ECO:0000313" key="1">
    <source>
        <dbReference type="EMBL" id="WBA44085.1"/>
    </source>
</evidence>
<accession>A0ABY7LZ94</accession>
<evidence type="ECO:0008006" key="3">
    <source>
        <dbReference type="Google" id="ProtNLM"/>
    </source>
</evidence>
<evidence type="ECO:0000313" key="2">
    <source>
        <dbReference type="Proteomes" id="UP001211005"/>
    </source>
</evidence>
<geneLocation type="plasmid" evidence="1 2">
    <name>unnamed1</name>
</geneLocation>
<protein>
    <recommendedName>
        <fullName evidence="3">IS110 family transposase</fullName>
    </recommendedName>
</protein>
<keyword evidence="1" id="KW-0614">Plasmid</keyword>
<proteinExistence type="predicted"/>
<organism evidence="1 2">
    <name type="scientific">Hymenobacter canadensis</name>
    <dbReference type="NCBI Taxonomy" id="2999067"/>
    <lineage>
        <taxon>Bacteria</taxon>
        <taxon>Pseudomonadati</taxon>
        <taxon>Bacteroidota</taxon>
        <taxon>Cytophagia</taxon>
        <taxon>Cytophagales</taxon>
        <taxon>Hymenobacteraceae</taxon>
        <taxon>Hymenobacter</taxon>
    </lineage>
</organism>
<name>A0ABY7LZ94_9BACT</name>
<dbReference type="RefSeq" id="WP_269562117.1">
    <property type="nucleotide sequence ID" value="NZ_CP114768.1"/>
</dbReference>